<protein>
    <recommendedName>
        <fullName evidence="1">DUF1659 domain-containing protein</fullName>
    </recommendedName>
</protein>
<gene>
    <name evidence="2" type="ORF">GND95_03150</name>
</gene>
<proteinExistence type="predicted"/>
<evidence type="ECO:0000259" key="1">
    <source>
        <dbReference type="Pfam" id="PF07872"/>
    </source>
</evidence>
<evidence type="ECO:0000313" key="3">
    <source>
        <dbReference type="Proteomes" id="UP000483018"/>
    </source>
</evidence>
<dbReference type="Proteomes" id="UP000483018">
    <property type="component" value="Unassembled WGS sequence"/>
</dbReference>
<feature type="domain" description="DUF1659" evidence="1">
    <location>
        <begin position="2"/>
        <end position="62"/>
    </location>
</feature>
<name>A0A7C8LDM5_9FIRM</name>
<dbReference type="OrthoDB" id="1753205at2"/>
<dbReference type="InterPro" id="IPR012454">
    <property type="entry name" value="DUF1659"/>
</dbReference>
<dbReference type="RefSeq" id="WP_158739391.1">
    <property type="nucleotide sequence ID" value="NZ_JAFBEP010000003.1"/>
</dbReference>
<accession>A0A7C8LDM5</accession>
<dbReference type="EMBL" id="WSLF01000002">
    <property type="protein sequence ID" value="KAE9636137.1"/>
    <property type="molecule type" value="Genomic_DNA"/>
</dbReference>
<evidence type="ECO:0000313" key="2">
    <source>
        <dbReference type="EMBL" id="KAE9636137.1"/>
    </source>
</evidence>
<dbReference type="AlphaFoldDB" id="A0A7C8LDM5"/>
<comment type="caution">
    <text evidence="2">The sequence shown here is derived from an EMBL/GenBank/DDBJ whole genome shotgun (WGS) entry which is preliminary data.</text>
</comment>
<organism evidence="2 3">
    <name type="scientific">Defluviitalea raffinosedens</name>
    <dbReference type="NCBI Taxonomy" id="1450156"/>
    <lineage>
        <taxon>Bacteria</taxon>
        <taxon>Bacillati</taxon>
        <taxon>Bacillota</taxon>
        <taxon>Clostridia</taxon>
        <taxon>Lachnospirales</taxon>
        <taxon>Defluviitaleaceae</taxon>
        <taxon>Defluviitalea</taxon>
    </lineage>
</organism>
<dbReference type="Pfam" id="PF07872">
    <property type="entry name" value="DUF1659"/>
    <property type="match status" value="1"/>
</dbReference>
<keyword evidence="3" id="KW-1185">Reference proteome</keyword>
<reference evidence="2 3" key="1">
    <citation type="submission" date="2019-12" db="EMBL/GenBank/DDBJ databases">
        <title>Defluviitalea raffinosedens, isolated from a biogas fermenter, genome sequencing and characterization.</title>
        <authorList>
            <person name="Rettenmaier R."/>
            <person name="Schneider M."/>
            <person name="Neuhaus K."/>
            <person name="Liebl W."/>
            <person name="Zverlov V."/>
        </authorList>
    </citation>
    <scope>NUCLEOTIDE SEQUENCE [LARGE SCALE GENOMIC DNA]</scope>
    <source>
        <strain evidence="2 3">249c-K6</strain>
    </source>
</reference>
<sequence length="64" mass="7051">MAVTATLLKAKLKIQYEEGSKTFSNCKEDASDQNMYQAAALISSLQSIPTEKIIRITESELADI</sequence>